<name>A0A2X5RAN9_ECOLX</name>
<keyword evidence="1" id="KW-0030">Aminoacyl-tRNA synthetase</keyword>
<dbReference type="Proteomes" id="UP000254405">
    <property type="component" value="Unassembled WGS sequence"/>
</dbReference>
<protein>
    <submittedName>
        <fullName evidence="1">Arginyl-tRNA synthetase</fullName>
    </submittedName>
</protein>
<dbReference type="GO" id="GO:0004812">
    <property type="term" value="F:aminoacyl-tRNA ligase activity"/>
    <property type="evidence" value="ECO:0007669"/>
    <property type="project" value="UniProtKB-KW"/>
</dbReference>
<gene>
    <name evidence="1" type="ORF">NCTC8985_00384</name>
</gene>
<evidence type="ECO:0000313" key="1">
    <source>
        <dbReference type="EMBL" id="STI75176.1"/>
    </source>
</evidence>
<keyword evidence="1" id="KW-0436">Ligase</keyword>
<organism evidence="1 2">
    <name type="scientific">Escherichia coli</name>
    <dbReference type="NCBI Taxonomy" id="562"/>
    <lineage>
        <taxon>Bacteria</taxon>
        <taxon>Pseudomonadati</taxon>
        <taxon>Pseudomonadota</taxon>
        <taxon>Gammaproteobacteria</taxon>
        <taxon>Enterobacterales</taxon>
        <taxon>Enterobacteriaceae</taxon>
        <taxon>Escherichia</taxon>
    </lineage>
</organism>
<reference evidence="1 2" key="1">
    <citation type="submission" date="2018-06" db="EMBL/GenBank/DDBJ databases">
        <authorList>
            <consortium name="Pathogen Informatics"/>
            <person name="Doyle S."/>
        </authorList>
    </citation>
    <scope>NUCLEOTIDE SEQUENCE [LARGE SCALE GENOMIC DNA]</scope>
    <source>
        <strain evidence="1 2">NCTC8985</strain>
    </source>
</reference>
<proteinExistence type="predicted"/>
<accession>A0A2X5RAN9</accession>
<dbReference type="AlphaFoldDB" id="A0A2X5RAN9"/>
<dbReference type="EMBL" id="UGCO01000001">
    <property type="protein sequence ID" value="STI75176.1"/>
    <property type="molecule type" value="Genomic_DNA"/>
</dbReference>
<dbReference type="RefSeq" id="WP_039264501.1">
    <property type="nucleotide sequence ID" value="NZ_BFFU01000036.1"/>
</dbReference>
<evidence type="ECO:0000313" key="2">
    <source>
        <dbReference type="Proteomes" id="UP000254405"/>
    </source>
</evidence>
<sequence>MRDKPANHKRGKNPVCIVFDYSRTLAQKEFPVGLRSWLMREYGDDTAHNVSGLNTFIESP</sequence>